<evidence type="ECO:0000313" key="1">
    <source>
        <dbReference type="EMBL" id="KAK3684573.1"/>
    </source>
</evidence>
<proteinExistence type="predicted"/>
<reference evidence="1" key="1">
    <citation type="submission" date="2023-07" db="EMBL/GenBank/DDBJ databases">
        <title>Black Yeasts Isolated from many extreme environments.</title>
        <authorList>
            <person name="Coleine C."/>
            <person name="Stajich J.E."/>
            <person name="Selbmann L."/>
        </authorList>
    </citation>
    <scope>NUCLEOTIDE SEQUENCE</scope>
    <source>
        <strain evidence="1">CCFEE 5714</strain>
    </source>
</reference>
<name>A0ACC3ME04_9PEZI</name>
<keyword evidence="2" id="KW-1185">Reference proteome</keyword>
<comment type="caution">
    <text evidence="1">The sequence shown here is derived from an EMBL/GenBank/DDBJ whole genome shotgun (WGS) entry which is preliminary data.</text>
</comment>
<dbReference type="Proteomes" id="UP001281147">
    <property type="component" value="Unassembled WGS sequence"/>
</dbReference>
<organism evidence="1 2">
    <name type="scientific">Vermiconidia calcicola</name>
    <dbReference type="NCBI Taxonomy" id="1690605"/>
    <lineage>
        <taxon>Eukaryota</taxon>
        <taxon>Fungi</taxon>
        <taxon>Dikarya</taxon>
        <taxon>Ascomycota</taxon>
        <taxon>Pezizomycotina</taxon>
        <taxon>Dothideomycetes</taxon>
        <taxon>Dothideomycetidae</taxon>
        <taxon>Mycosphaerellales</taxon>
        <taxon>Extremaceae</taxon>
        <taxon>Vermiconidia</taxon>
    </lineage>
</organism>
<dbReference type="EMBL" id="JAUTXU010000337">
    <property type="protein sequence ID" value="KAK3684573.1"/>
    <property type="molecule type" value="Genomic_DNA"/>
</dbReference>
<accession>A0ACC3ME04</accession>
<gene>
    <name evidence="1" type="ORF">LTR37_020136</name>
</gene>
<sequence length="681" mass="77571">MTSAILSAIVSDPSDVSPQPSEAREKKHHNKNGKGFINPWPSYTERSGPEMLRKILWMRLTGEWKNPDTTPPTVPVHQPKFLETRQTEKLRATWLGHACYLVEFPGGLRVLFDPVFTDRCSPFSFMGPKRYTEMPCHIEDIPFVDAVVISHSHYDHLSHPTILEINKKHPNVQFLAPLGNKAWFDKIGVHNMTEMDWWEEKAIKLSAKGTGSSVKDNPFSSSESAEDDITATIGCLPCQHTSGRTPFDKARTLWASWSVSSGGKKIWFGGDTGYRTVPQVAKTEWDYGEKYSDLPHCPAFAQIGELRGPFDLGLIPIGAYDPRWIMSPMHANPYDSVNIFKDTQCKRALGIHWGTWVLTTEEVVDPPKVLKQALKWRGIEQDGVFGVIDIGASKDRTKRLDAVQQYRKRKAKPALDDEARSAKHVQSKSIHRSSNIDTKTRQAQKSKVIATAEAKPGFIPLPPELRNEIHKLALSQKDVVRIRPRARSGFWTTRLRKHTDDTRKYREPALLQVNKVIRNEASAMYFKANDFEVTAAMHDMAAAAAWLRTVLMRCGNDPFRHFNFYIYSGHTWPELWHIRSLTQLFADTGLRLKPRYMGRCPPGAPNSLFHLSERQDAFREALEDAVAFGARARTEDWHEDWLDMEFASWLEDEMSTRSAKVAKAASRRYQRLKRQRAGDAV</sequence>
<evidence type="ECO:0000313" key="2">
    <source>
        <dbReference type="Proteomes" id="UP001281147"/>
    </source>
</evidence>
<protein>
    <submittedName>
        <fullName evidence="1">Uncharacterized protein</fullName>
    </submittedName>
</protein>